<dbReference type="GO" id="GO:0000049">
    <property type="term" value="F:tRNA binding"/>
    <property type="evidence" value="ECO:0007669"/>
    <property type="project" value="InterPro"/>
</dbReference>
<dbReference type="SUPFAM" id="SSF55681">
    <property type="entry name" value="Class II aaRS and biotin synthetases"/>
    <property type="match status" value="1"/>
</dbReference>
<keyword evidence="5" id="KW-0030">Aminoacyl-tRNA synthetase</keyword>
<dbReference type="Pfam" id="PF18553">
    <property type="entry name" value="PheRS_DBD3"/>
    <property type="match status" value="1"/>
</dbReference>
<feature type="domain" description="PheRS DNA binding" evidence="9">
    <location>
        <begin position="136"/>
        <end position="168"/>
    </location>
</feature>
<dbReference type="WBParaSite" id="nRc.2.0.1.t28486-RA">
    <property type="protein sequence ID" value="nRc.2.0.1.t28486-RA"/>
    <property type="gene ID" value="nRc.2.0.1.g28486"/>
</dbReference>
<dbReference type="InterPro" id="IPR040725">
    <property type="entry name" value="PheRS_DBD3"/>
</dbReference>
<proteinExistence type="predicted"/>
<organism evidence="10 11">
    <name type="scientific">Romanomermis culicivorax</name>
    <name type="common">Nematode worm</name>
    <dbReference type="NCBI Taxonomy" id="13658"/>
    <lineage>
        <taxon>Eukaryota</taxon>
        <taxon>Metazoa</taxon>
        <taxon>Ecdysozoa</taxon>
        <taxon>Nematoda</taxon>
        <taxon>Enoplea</taxon>
        <taxon>Dorylaimia</taxon>
        <taxon>Mermithida</taxon>
        <taxon>Mermithoidea</taxon>
        <taxon>Mermithidae</taxon>
        <taxon>Romanomermis</taxon>
    </lineage>
</organism>
<dbReference type="Gene3D" id="1.10.10.2330">
    <property type="match status" value="1"/>
</dbReference>
<evidence type="ECO:0000256" key="4">
    <source>
        <dbReference type="ARBA" id="ARBA00022917"/>
    </source>
</evidence>
<dbReference type="GO" id="GO:0006412">
    <property type="term" value="P:translation"/>
    <property type="evidence" value="ECO:0007669"/>
    <property type="project" value="UniProtKB-KW"/>
</dbReference>
<dbReference type="GO" id="GO:0004812">
    <property type="term" value="F:aminoacyl-tRNA ligase activity"/>
    <property type="evidence" value="ECO:0007669"/>
    <property type="project" value="UniProtKB-KW"/>
</dbReference>
<dbReference type="Gene3D" id="3.30.930.10">
    <property type="entry name" value="Bira Bifunctional Protein, Domain 2"/>
    <property type="match status" value="1"/>
</dbReference>
<evidence type="ECO:0000256" key="1">
    <source>
        <dbReference type="ARBA" id="ARBA00022598"/>
    </source>
</evidence>
<evidence type="ECO:0000313" key="10">
    <source>
        <dbReference type="Proteomes" id="UP000887565"/>
    </source>
</evidence>
<evidence type="ECO:0000256" key="5">
    <source>
        <dbReference type="ARBA" id="ARBA00023146"/>
    </source>
</evidence>
<dbReference type="OMA" id="AMANGWV"/>
<dbReference type="InterPro" id="IPR040724">
    <property type="entry name" value="PheRS_DBD1"/>
</dbReference>
<dbReference type="Pfam" id="PF18552">
    <property type="entry name" value="PheRS_DBD1"/>
    <property type="match status" value="1"/>
</dbReference>
<dbReference type="GO" id="GO:0043039">
    <property type="term" value="P:tRNA aminoacylation"/>
    <property type="evidence" value="ECO:0007669"/>
    <property type="project" value="InterPro"/>
</dbReference>
<dbReference type="Pfam" id="PF18554">
    <property type="entry name" value="PheRS_DBD2"/>
    <property type="match status" value="1"/>
</dbReference>
<evidence type="ECO:0000259" key="9">
    <source>
        <dbReference type="Pfam" id="PF18554"/>
    </source>
</evidence>
<protein>
    <submittedName>
        <fullName evidence="11">Phenylalanine--tRNA ligase</fullName>
    </submittedName>
</protein>
<keyword evidence="1" id="KW-0436">Ligase</keyword>
<accession>A0A915JRI6</accession>
<dbReference type="Proteomes" id="UP000887565">
    <property type="component" value="Unplaced"/>
</dbReference>
<feature type="domain" description="Phenylalanyl-tRNA synthetase" evidence="6">
    <location>
        <begin position="212"/>
        <end position="286"/>
    </location>
</feature>
<evidence type="ECO:0000256" key="2">
    <source>
        <dbReference type="ARBA" id="ARBA00022741"/>
    </source>
</evidence>
<evidence type="ECO:0000313" key="11">
    <source>
        <dbReference type="WBParaSite" id="nRc.2.0.1.t28486-RA"/>
    </source>
</evidence>
<keyword evidence="2" id="KW-0547">Nucleotide-binding</keyword>
<feature type="domain" description="PheRS DNA binding" evidence="7">
    <location>
        <begin position="2"/>
        <end position="62"/>
    </location>
</feature>
<dbReference type="InterPro" id="IPR045864">
    <property type="entry name" value="aa-tRNA-synth_II/BPL/LPL"/>
</dbReference>
<sequence>MELQEKILSFIDHSQSSDDHGLSSLFISEQLKEDHQKIIGALKSIHTLGDIIATEPLSHKTWELTDEGRQIAENGSYEALVFNFIPDLGGVEQSKILTSVTNGKIGVSKALKNGWIKLVKTENGPKLEKNVEKIHDSTRGTLNAILKGESDRISNEEKQDLKKRKLLTEVTTKSLKVTKGPEFTTKLQKLETDLSVEALINNSWKTKKYKDYNFNALGVRQRGGCLHPLLKVRTEYRQIFLEMGFSEMSTDQWVESSFWNFDALFVPQQHPARDAQDTFFVSGSEKDFILTSIEYHEIV</sequence>
<dbReference type="InterPro" id="IPR040586">
    <property type="entry name" value="PheRS_DBD2"/>
</dbReference>
<dbReference type="Gene3D" id="3.30.1370.240">
    <property type="match status" value="1"/>
</dbReference>
<evidence type="ECO:0000259" key="6">
    <source>
        <dbReference type="Pfam" id="PF01409"/>
    </source>
</evidence>
<name>A0A915JRI6_ROMCU</name>
<dbReference type="AlphaFoldDB" id="A0A915JRI6"/>
<evidence type="ECO:0000256" key="3">
    <source>
        <dbReference type="ARBA" id="ARBA00022840"/>
    </source>
</evidence>
<evidence type="ECO:0000259" key="8">
    <source>
        <dbReference type="Pfam" id="PF18553"/>
    </source>
</evidence>
<keyword evidence="4" id="KW-0648">Protein biosynthesis</keyword>
<reference evidence="11" key="1">
    <citation type="submission" date="2022-11" db="UniProtKB">
        <authorList>
            <consortium name="WormBaseParasite"/>
        </authorList>
    </citation>
    <scope>IDENTIFICATION</scope>
</reference>
<dbReference type="Pfam" id="PF01409">
    <property type="entry name" value="tRNA-synt_2d"/>
    <property type="match status" value="1"/>
</dbReference>
<dbReference type="GO" id="GO:0005524">
    <property type="term" value="F:ATP binding"/>
    <property type="evidence" value="ECO:0007669"/>
    <property type="project" value="UniProtKB-KW"/>
</dbReference>
<keyword evidence="3" id="KW-0067">ATP-binding</keyword>
<evidence type="ECO:0000259" key="7">
    <source>
        <dbReference type="Pfam" id="PF18552"/>
    </source>
</evidence>
<dbReference type="Gene3D" id="1.10.10.2320">
    <property type="match status" value="1"/>
</dbReference>
<keyword evidence="10" id="KW-1185">Reference proteome</keyword>
<feature type="domain" description="PheRS DNA binding" evidence="8">
    <location>
        <begin position="76"/>
        <end position="134"/>
    </location>
</feature>
<dbReference type="InterPro" id="IPR002319">
    <property type="entry name" value="Phenylalanyl-tRNA_Synthase"/>
</dbReference>